<comment type="similarity">
    <text evidence="4">Belongs to the PEP-utilizing enzyme family.</text>
</comment>
<evidence type="ECO:0000259" key="16">
    <source>
        <dbReference type="Pfam" id="PF01326"/>
    </source>
</evidence>
<dbReference type="Proteomes" id="UP000425960">
    <property type="component" value="Chromosome"/>
</dbReference>
<dbReference type="Pfam" id="PF00391">
    <property type="entry name" value="PEP-utilizers"/>
    <property type="match status" value="1"/>
</dbReference>
<dbReference type="UniPathway" id="UPA00138"/>
<dbReference type="SUPFAM" id="SSF56059">
    <property type="entry name" value="Glutathione synthetase ATP-binding domain-like"/>
    <property type="match status" value="1"/>
</dbReference>
<dbReference type="Gene3D" id="3.30.1490.20">
    <property type="entry name" value="ATP-grasp fold, A domain"/>
    <property type="match status" value="1"/>
</dbReference>
<evidence type="ECO:0000313" key="18">
    <source>
        <dbReference type="Proteomes" id="UP000425960"/>
    </source>
</evidence>
<evidence type="ECO:0000259" key="15">
    <source>
        <dbReference type="Pfam" id="PF00391"/>
    </source>
</evidence>
<gene>
    <name evidence="17" type="ORF">DSCO28_01590</name>
</gene>
<organism evidence="17 18">
    <name type="scientific">Desulfosarcina ovata subsp. sediminis</name>
    <dbReference type="NCBI Taxonomy" id="885957"/>
    <lineage>
        <taxon>Bacteria</taxon>
        <taxon>Pseudomonadati</taxon>
        <taxon>Thermodesulfobacteriota</taxon>
        <taxon>Desulfobacteria</taxon>
        <taxon>Desulfobacterales</taxon>
        <taxon>Desulfosarcinaceae</taxon>
        <taxon>Desulfosarcina</taxon>
    </lineage>
</organism>
<dbReference type="EMBL" id="AP021876">
    <property type="protein sequence ID" value="BBO79593.1"/>
    <property type="molecule type" value="Genomic_DNA"/>
</dbReference>
<comment type="function">
    <text evidence="2">Catalyzes the phosphorylation of pyruvate to phosphoenolpyruvate.</text>
</comment>
<evidence type="ECO:0000256" key="8">
    <source>
        <dbReference type="ARBA" id="ARBA00022723"/>
    </source>
</evidence>
<evidence type="ECO:0000256" key="6">
    <source>
        <dbReference type="ARBA" id="ARBA00021623"/>
    </source>
</evidence>
<dbReference type="PANTHER" id="PTHR43030">
    <property type="entry name" value="PHOSPHOENOLPYRUVATE SYNTHASE"/>
    <property type="match status" value="1"/>
</dbReference>
<accession>A0A5K7ZQI5</accession>
<keyword evidence="11" id="KW-0067">ATP-binding</keyword>
<keyword evidence="17" id="KW-0670">Pyruvate</keyword>
<dbReference type="EC" id="2.7.9.2" evidence="5"/>
<evidence type="ECO:0000256" key="4">
    <source>
        <dbReference type="ARBA" id="ARBA00007837"/>
    </source>
</evidence>
<feature type="domain" description="PEP-utilising enzyme mobile" evidence="15">
    <location>
        <begin position="491"/>
        <end position="560"/>
    </location>
</feature>
<evidence type="ECO:0000256" key="1">
    <source>
        <dbReference type="ARBA" id="ARBA00001946"/>
    </source>
</evidence>
<dbReference type="Gene3D" id="3.50.30.10">
    <property type="entry name" value="Phosphohistidine domain"/>
    <property type="match status" value="1"/>
</dbReference>
<keyword evidence="9" id="KW-0547">Nucleotide-binding</keyword>
<evidence type="ECO:0000256" key="2">
    <source>
        <dbReference type="ARBA" id="ARBA00002988"/>
    </source>
</evidence>
<dbReference type="InterPro" id="IPR036637">
    <property type="entry name" value="Phosphohistidine_dom_sf"/>
</dbReference>
<evidence type="ECO:0000256" key="11">
    <source>
        <dbReference type="ARBA" id="ARBA00022840"/>
    </source>
</evidence>
<sequence length="886" mass="97803">MGRWQHVLNWFRSGGKVPLDQAEANALRIDFQARYHQFKLLLNANNRALEIMTELEKALEGNTPFGMKFIRSRTMGAYTRVYQIVKHLHALAPGKYKPLSDRLQAIRVELEALVNPHLGSDSEGPLTIPFATLDKTQADQSGMKMAGLADAANHLGIRVPDGFVITARAFRYFLAHNDLATEIQRRIQRAEEHGHHRFYTISADIRGLIENAPLPEDLESAIMDGYAELARQCAAPPHLAVRSSALNEDREGVSFAGLYHSALNVSRDQLLDTYKQVVAAAYSPAVMAYRFSRGLADEETEMCVGVMEMIDAVSGGVLYSVNPMDIRDRSLTINSAWGLPKAVVDGTTATDLFCVTRSPALKVTSRTIARKEQKYVCYPGEGVCRMDETGPDQAIPSLTDDQILALAAMGIRLEAYAGQPQDIEWAIDAAGEVVLLQCRPLQTMSPSPDGESQQPIDGLPPALYQGGTTASPGVAAGQAVRVLKDVDALRFPEGAVLITDRALARWATLLPRAAAVISEKGSLTGHLANVAREFKVPALFGAAGAIEKLPAGETITVDADGARIYAGVIEPLLAMNRKTDGRGLMTGTPVFAILQQAAALITPLTLLDPDSPVFKAKNCKTLHDITRFSHEKSVHEMFRFGKAHRFPERSSKQLRAEIPMQWWVLNLDDGFRTDVGVDHFVDIDNIVSLPMLALWEGITAFPWDGPPPVDSKGFMSVMFQATQNQALLPTVRTSMANRNYFMISSNYCSLQSRLGFHFAITEALVGQRSLENYISFQFKGGAADFNRRLKRVLFVKEILEDYGFHTEVTKDALRARLEQHDAETMAAKLKILGFLTIHTRQLDMIMANPAMVQHYRSQLLERIKTLLTTSIAHTSERESHVGTDQP</sequence>
<name>A0A5K7ZQI5_9BACT</name>
<feature type="domain" description="Pyruvate phosphate dikinase AMP/ATP-binding" evidence="16">
    <location>
        <begin position="142"/>
        <end position="449"/>
    </location>
</feature>
<dbReference type="GO" id="GO:0046872">
    <property type="term" value="F:metal ion binding"/>
    <property type="evidence" value="ECO:0007669"/>
    <property type="project" value="UniProtKB-KW"/>
</dbReference>
<dbReference type="GO" id="GO:0005524">
    <property type="term" value="F:ATP binding"/>
    <property type="evidence" value="ECO:0007669"/>
    <property type="project" value="UniProtKB-KW"/>
</dbReference>
<evidence type="ECO:0000256" key="13">
    <source>
        <dbReference type="ARBA" id="ARBA00033470"/>
    </source>
</evidence>
<dbReference type="SUPFAM" id="SSF52009">
    <property type="entry name" value="Phosphohistidine domain"/>
    <property type="match status" value="1"/>
</dbReference>
<comment type="catalytic activity">
    <reaction evidence="14">
        <text>pyruvate + ATP + H2O = phosphoenolpyruvate + AMP + phosphate + 2 H(+)</text>
        <dbReference type="Rhea" id="RHEA:11364"/>
        <dbReference type="ChEBI" id="CHEBI:15361"/>
        <dbReference type="ChEBI" id="CHEBI:15377"/>
        <dbReference type="ChEBI" id="CHEBI:15378"/>
        <dbReference type="ChEBI" id="CHEBI:30616"/>
        <dbReference type="ChEBI" id="CHEBI:43474"/>
        <dbReference type="ChEBI" id="CHEBI:58702"/>
        <dbReference type="ChEBI" id="CHEBI:456215"/>
        <dbReference type="EC" id="2.7.9.2"/>
    </reaction>
</comment>
<evidence type="ECO:0000256" key="7">
    <source>
        <dbReference type="ARBA" id="ARBA00022679"/>
    </source>
</evidence>
<dbReference type="GO" id="GO:0006094">
    <property type="term" value="P:gluconeogenesis"/>
    <property type="evidence" value="ECO:0007669"/>
    <property type="project" value="UniProtKB-UniPathway"/>
</dbReference>
<keyword evidence="7" id="KW-0808">Transferase</keyword>
<dbReference type="Pfam" id="PF01326">
    <property type="entry name" value="PPDK_N"/>
    <property type="match status" value="1"/>
</dbReference>
<keyword evidence="8" id="KW-0479">Metal-binding</keyword>
<reference evidence="17 18" key="1">
    <citation type="submission" date="2019-11" db="EMBL/GenBank/DDBJ databases">
        <title>Comparative genomics of hydrocarbon-degrading Desulfosarcina strains.</title>
        <authorList>
            <person name="Watanabe M."/>
            <person name="Kojima H."/>
            <person name="Fukui M."/>
        </authorList>
    </citation>
    <scope>NUCLEOTIDE SEQUENCE [LARGE SCALE GENOMIC DNA]</scope>
    <source>
        <strain evidence="17 18">28bB2T</strain>
    </source>
</reference>
<dbReference type="GO" id="GO:0008986">
    <property type="term" value="F:pyruvate, water dikinase activity"/>
    <property type="evidence" value="ECO:0007669"/>
    <property type="project" value="UniProtKB-EC"/>
</dbReference>
<proteinExistence type="inferred from homology"/>
<evidence type="ECO:0000256" key="9">
    <source>
        <dbReference type="ARBA" id="ARBA00022741"/>
    </source>
</evidence>
<evidence type="ECO:0000256" key="12">
    <source>
        <dbReference type="ARBA" id="ARBA00022842"/>
    </source>
</evidence>
<comment type="cofactor">
    <cofactor evidence="1">
        <name>Mg(2+)</name>
        <dbReference type="ChEBI" id="CHEBI:18420"/>
    </cofactor>
</comment>
<evidence type="ECO:0000256" key="3">
    <source>
        <dbReference type="ARBA" id="ARBA00004742"/>
    </source>
</evidence>
<evidence type="ECO:0000256" key="14">
    <source>
        <dbReference type="ARBA" id="ARBA00047700"/>
    </source>
</evidence>
<dbReference type="PANTHER" id="PTHR43030:SF1">
    <property type="entry name" value="PHOSPHOENOLPYRUVATE SYNTHASE"/>
    <property type="match status" value="1"/>
</dbReference>
<evidence type="ECO:0000256" key="5">
    <source>
        <dbReference type="ARBA" id="ARBA00011996"/>
    </source>
</evidence>
<evidence type="ECO:0000256" key="10">
    <source>
        <dbReference type="ARBA" id="ARBA00022777"/>
    </source>
</evidence>
<dbReference type="InterPro" id="IPR006319">
    <property type="entry name" value="PEP_synth"/>
</dbReference>
<dbReference type="InterPro" id="IPR008279">
    <property type="entry name" value="PEP-util_enz_mobile_dom"/>
</dbReference>
<dbReference type="InterPro" id="IPR013815">
    <property type="entry name" value="ATP_grasp_subdomain_1"/>
</dbReference>
<keyword evidence="12" id="KW-0460">Magnesium</keyword>
<dbReference type="KEGG" id="dov:DSCO28_01590"/>
<dbReference type="InterPro" id="IPR002192">
    <property type="entry name" value="PPDK_AMP/ATP-bd"/>
</dbReference>
<comment type="pathway">
    <text evidence="3">Carbohydrate biosynthesis; gluconeogenesis.</text>
</comment>
<dbReference type="Gene3D" id="3.30.470.20">
    <property type="entry name" value="ATP-grasp fold, B domain"/>
    <property type="match status" value="1"/>
</dbReference>
<evidence type="ECO:0000313" key="17">
    <source>
        <dbReference type="EMBL" id="BBO79593.1"/>
    </source>
</evidence>
<dbReference type="AlphaFoldDB" id="A0A5K7ZQI5"/>
<protein>
    <recommendedName>
        <fullName evidence="6">Phosphoenolpyruvate synthase</fullName>
        <ecNumber evidence="5">2.7.9.2</ecNumber>
    </recommendedName>
    <alternativeName>
        <fullName evidence="13">Pyruvate, water dikinase</fullName>
    </alternativeName>
</protein>
<keyword evidence="10" id="KW-0418">Kinase</keyword>